<name>A0A8X6NAZ6_NEPPI</name>
<gene>
    <name evidence="1" type="ORF">NPIL_224391</name>
</gene>
<dbReference type="EMBL" id="BMAW01007701">
    <property type="protein sequence ID" value="GFT05008.1"/>
    <property type="molecule type" value="Genomic_DNA"/>
</dbReference>
<accession>A0A8X6NAZ6</accession>
<dbReference type="Proteomes" id="UP000887013">
    <property type="component" value="Unassembled WGS sequence"/>
</dbReference>
<reference evidence="1" key="1">
    <citation type="submission" date="2020-08" db="EMBL/GenBank/DDBJ databases">
        <title>Multicomponent nature underlies the extraordinary mechanical properties of spider dragline silk.</title>
        <authorList>
            <person name="Kono N."/>
            <person name="Nakamura H."/>
            <person name="Mori M."/>
            <person name="Yoshida Y."/>
            <person name="Ohtoshi R."/>
            <person name="Malay A.D."/>
            <person name="Moran D.A.P."/>
            <person name="Tomita M."/>
            <person name="Numata K."/>
            <person name="Arakawa K."/>
        </authorList>
    </citation>
    <scope>NUCLEOTIDE SEQUENCE</scope>
</reference>
<organism evidence="1 2">
    <name type="scientific">Nephila pilipes</name>
    <name type="common">Giant wood spider</name>
    <name type="synonym">Nephila maculata</name>
    <dbReference type="NCBI Taxonomy" id="299642"/>
    <lineage>
        <taxon>Eukaryota</taxon>
        <taxon>Metazoa</taxon>
        <taxon>Ecdysozoa</taxon>
        <taxon>Arthropoda</taxon>
        <taxon>Chelicerata</taxon>
        <taxon>Arachnida</taxon>
        <taxon>Araneae</taxon>
        <taxon>Araneomorphae</taxon>
        <taxon>Entelegynae</taxon>
        <taxon>Araneoidea</taxon>
        <taxon>Nephilidae</taxon>
        <taxon>Nephila</taxon>
    </lineage>
</organism>
<protein>
    <submittedName>
        <fullName evidence="1">Uncharacterized protein</fullName>
    </submittedName>
</protein>
<proteinExistence type="predicted"/>
<evidence type="ECO:0000313" key="1">
    <source>
        <dbReference type="EMBL" id="GFT05008.1"/>
    </source>
</evidence>
<evidence type="ECO:0000313" key="2">
    <source>
        <dbReference type="Proteomes" id="UP000887013"/>
    </source>
</evidence>
<comment type="caution">
    <text evidence="1">The sequence shown here is derived from an EMBL/GenBank/DDBJ whole genome shotgun (WGS) entry which is preliminary data.</text>
</comment>
<dbReference type="AlphaFoldDB" id="A0A8X6NAZ6"/>
<sequence>MFKSSAYMPPCWFVKAYQLAAVLNFSAPYTCLAVKFSGKTTPERFKKTLRRFFMRFTAGQTESFNAGRYLGSLHLAFGISRNLIPSTENLRAGYAVFIR</sequence>
<keyword evidence="2" id="KW-1185">Reference proteome</keyword>